<keyword evidence="8" id="KW-0503">Monooxygenase</keyword>
<evidence type="ECO:0008006" key="13">
    <source>
        <dbReference type="Google" id="ProtNLM"/>
    </source>
</evidence>
<dbReference type="STRING" id="747525.W4KEE0"/>
<evidence type="ECO:0000256" key="9">
    <source>
        <dbReference type="PIRSR" id="PIRSR602401-1"/>
    </source>
</evidence>
<evidence type="ECO:0000256" key="5">
    <source>
        <dbReference type="ARBA" id="ARBA00022723"/>
    </source>
</evidence>
<evidence type="ECO:0000313" key="11">
    <source>
        <dbReference type="EMBL" id="ETW84183.1"/>
    </source>
</evidence>
<comment type="pathway">
    <text evidence="2">Secondary metabolite biosynthesis.</text>
</comment>
<evidence type="ECO:0000256" key="8">
    <source>
        <dbReference type="ARBA" id="ARBA00023033"/>
    </source>
</evidence>
<dbReference type="eggNOG" id="KOG0158">
    <property type="taxonomic scope" value="Eukaryota"/>
</dbReference>
<feature type="transmembrane region" description="Helical" evidence="10">
    <location>
        <begin position="12"/>
        <end position="34"/>
    </location>
</feature>
<dbReference type="GO" id="GO:0016705">
    <property type="term" value="F:oxidoreductase activity, acting on paired donors, with incorporation or reduction of molecular oxygen"/>
    <property type="evidence" value="ECO:0007669"/>
    <property type="project" value="InterPro"/>
</dbReference>
<comment type="cofactor">
    <cofactor evidence="1 9">
        <name>heme</name>
        <dbReference type="ChEBI" id="CHEBI:30413"/>
    </cofactor>
</comment>
<feature type="binding site" description="axial binding residue" evidence="9">
    <location>
        <position position="466"/>
    </location>
    <ligand>
        <name>heme</name>
        <dbReference type="ChEBI" id="CHEBI:30413"/>
    </ligand>
    <ligandPart>
        <name>Fe</name>
        <dbReference type="ChEBI" id="CHEBI:18248"/>
    </ligandPart>
</feature>
<evidence type="ECO:0000256" key="3">
    <source>
        <dbReference type="ARBA" id="ARBA00010617"/>
    </source>
</evidence>
<dbReference type="PANTHER" id="PTHR24305:SF166">
    <property type="entry name" value="CYTOCHROME P450 12A4, MITOCHONDRIAL-RELATED"/>
    <property type="match status" value="1"/>
</dbReference>
<gene>
    <name evidence="11" type="ORF">HETIRDRAFT_155384</name>
</gene>
<dbReference type="Proteomes" id="UP000030671">
    <property type="component" value="Unassembled WGS sequence"/>
</dbReference>
<dbReference type="HOGENOM" id="CLU_001570_14_2_1"/>
<dbReference type="Pfam" id="PF00067">
    <property type="entry name" value="p450"/>
    <property type="match status" value="1"/>
</dbReference>
<sequence>MASAILLPLSTVYDHLGVILFSTIILYLVFNAVYRLVFSPLSAIPGPWYAAVSDFWLTTHVLRLQQCKVIDDLFDKYGPVVRVGPNKIVFNDLPTTRSVYAVHKFDKSTYYKSLLTNNNDHAMTTLPHSPHVARKRGYAPHYSPANLASFQPEIHQYTFELIDILHRFSGSMALDSLVLFRQLMVDILSASSFGYRVGALNKWHIAKQDTLAMAIGDFPKRGILRSAVPTWAWNLVCRIPNRRWRQLCDSDKIMAEFVSARVYETRCQMNAEKMFESERTTMLQRLVQHRVGASDELMSDQDVISEHMGHLIAGCDTTSTTLSYLCWELSRRVDLVEKLQIELDHAMPDCRSIPDIATLQQLPFLNAFIKEGLRVYGAAPSLLERVVPDSTSKNGMFSDAFDLMGFALPPGTIVATQGWSMHRDASVFPFPDAFLPERWLDDGKNMEELTKMAQHMMPFGVGARVCGGQNLALIILRVVVSAIVRNFNIVAPAETTEKSMEMRDSFVIFPASMDCQLIFNTRRND</sequence>
<dbReference type="OrthoDB" id="3945418at2759"/>
<evidence type="ECO:0000256" key="4">
    <source>
        <dbReference type="ARBA" id="ARBA00022617"/>
    </source>
</evidence>
<dbReference type="InterPro" id="IPR050121">
    <property type="entry name" value="Cytochrome_P450_monoxygenase"/>
</dbReference>
<evidence type="ECO:0000256" key="6">
    <source>
        <dbReference type="ARBA" id="ARBA00023002"/>
    </source>
</evidence>
<evidence type="ECO:0000256" key="7">
    <source>
        <dbReference type="ARBA" id="ARBA00023004"/>
    </source>
</evidence>
<keyword evidence="7 9" id="KW-0408">Iron</keyword>
<dbReference type="InParanoid" id="W4KEE0"/>
<comment type="similarity">
    <text evidence="3">Belongs to the cytochrome P450 family.</text>
</comment>
<dbReference type="GO" id="GO:0005506">
    <property type="term" value="F:iron ion binding"/>
    <property type="evidence" value="ECO:0007669"/>
    <property type="project" value="InterPro"/>
</dbReference>
<dbReference type="InterPro" id="IPR002401">
    <property type="entry name" value="Cyt_P450_E_grp-I"/>
</dbReference>
<reference evidence="11 12" key="1">
    <citation type="journal article" date="2012" name="New Phytol.">
        <title>Insight into trade-off between wood decay and parasitism from the genome of a fungal forest pathogen.</title>
        <authorList>
            <person name="Olson A."/>
            <person name="Aerts A."/>
            <person name="Asiegbu F."/>
            <person name="Belbahri L."/>
            <person name="Bouzid O."/>
            <person name="Broberg A."/>
            <person name="Canback B."/>
            <person name="Coutinho P.M."/>
            <person name="Cullen D."/>
            <person name="Dalman K."/>
            <person name="Deflorio G."/>
            <person name="van Diepen L.T."/>
            <person name="Dunand C."/>
            <person name="Duplessis S."/>
            <person name="Durling M."/>
            <person name="Gonthier P."/>
            <person name="Grimwood J."/>
            <person name="Fossdal C.G."/>
            <person name="Hansson D."/>
            <person name="Henrissat B."/>
            <person name="Hietala A."/>
            <person name="Himmelstrand K."/>
            <person name="Hoffmeister D."/>
            <person name="Hogberg N."/>
            <person name="James T.Y."/>
            <person name="Karlsson M."/>
            <person name="Kohler A."/>
            <person name="Kues U."/>
            <person name="Lee Y.H."/>
            <person name="Lin Y.C."/>
            <person name="Lind M."/>
            <person name="Lindquist E."/>
            <person name="Lombard V."/>
            <person name="Lucas S."/>
            <person name="Lunden K."/>
            <person name="Morin E."/>
            <person name="Murat C."/>
            <person name="Park J."/>
            <person name="Raffaello T."/>
            <person name="Rouze P."/>
            <person name="Salamov A."/>
            <person name="Schmutz J."/>
            <person name="Solheim H."/>
            <person name="Stahlberg J."/>
            <person name="Velez H."/>
            <person name="de Vries R.P."/>
            <person name="Wiebenga A."/>
            <person name="Woodward S."/>
            <person name="Yakovlev I."/>
            <person name="Garbelotto M."/>
            <person name="Martin F."/>
            <person name="Grigoriev I.V."/>
            <person name="Stenlid J."/>
        </authorList>
    </citation>
    <scope>NUCLEOTIDE SEQUENCE [LARGE SCALE GENOMIC DNA]</scope>
    <source>
        <strain evidence="11 12">TC 32-1</strain>
    </source>
</reference>
<keyword evidence="5 9" id="KW-0479">Metal-binding</keyword>
<dbReference type="Gene3D" id="1.10.630.10">
    <property type="entry name" value="Cytochrome P450"/>
    <property type="match status" value="1"/>
</dbReference>
<keyword evidence="6" id="KW-0560">Oxidoreductase</keyword>
<dbReference type="GO" id="GO:0004497">
    <property type="term" value="F:monooxygenase activity"/>
    <property type="evidence" value="ECO:0007669"/>
    <property type="project" value="UniProtKB-KW"/>
</dbReference>
<dbReference type="EMBL" id="KI925456">
    <property type="protein sequence ID" value="ETW84183.1"/>
    <property type="molecule type" value="Genomic_DNA"/>
</dbReference>
<keyword evidence="12" id="KW-1185">Reference proteome</keyword>
<accession>W4KEE0</accession>
<proteinExistence type="inferred from homology"/>
<dbReference type="SUPFAM" id="SSF48264">
    <property type="entry name" value="Cytochrome P450"/>
    <property type="match status" value="1"/>
</dbReference>
<dbReference type="GO" id="GO:0020037">
    <property type="term" value="F:heme binding"/>
    <property type="evidence" value="ECO:0007669"/>
    <property type="project" value="InterPro"/>
</dbReference>
<organism evidence="11 12">
    <name type="scientific">Heterobasidion irregulare (strain TC 32-1)</name>
    <dbReference type="NCBI Taxonomy" id="747525"/>
    <lineage>
        <taxon>Eukaryota</taxon>
        <taxon>Fungi</taxon>
        <taxon>Dikarya</taxon>
        <taxon>Basidiomycota</taxon>
        <taxon>Agaricomycotina</taxon>
        <taxon>Agaricomycetes</taxon>
        <taxon>Russulales</taxon>
        <taxon>Bondarzewiaceae</taxon>
        <taxon>Heterobasidion</taxon>
        <taxon>Heterobasidion annosum species complex</taxon>
    </lineage>
</organism>
<evidence type="ECO:0000313" key="12">
    <source>
        <dbReference type="Proteomes" id="UP000030671"/>
    </source>
</evidence>
<keyword evidence="10" id="KW-1133">Transmembrane helix</keyword>
<dbReference type="PRINTS" id="PR00385">
    <property type="entry name" value="P450"/>
</dbReference>
<dbReference type="PRINTS" id="PR00463">
    <property type="entry name" value="EP450I"/>
</dbReference>
<dbReference type="InterPro" id="IPR036396">
    <property type="entry name" value="Cyt_P450_sf"/>
</dbReference>
<keyword evidence="4 9" id="KW-0349">Heme</keyword>
<dbReference type="KEGG" id="hir:HETIRDRAFT_155384"/>
<name>W4KEE0_HETIT</name>
<protein>
    <recommendedName>
        <fullName evidence="13">Cytochrome P450</fullName>
    </recommendedName>
</protein>
<dbReference type="RefSeq" id="XP_009543883.1">
    <property type="nucleotide sequence ID" value="XM_009545588.1"/>
</dbReference>
<evidence type="ECO:0000256" key="1">
    <source>
        <dbReference type="ARBA" id="ARBA00001971"/>
    </source>
</evidence>
<dbReference type="PANTHER" id="PTHR24305">
    <property type="entry name" value="CYTOCHROME P450"/>
    <property type="match status" value="1"/>
</dbReference>
<keyword evidence="10" id="KW-0472">Membrane</keyword>
<evidence type="ECO:0000256" key="2">
    <source>
        <dbReference type="ARBA" id="ARBA00005179"/>
    </source>
</evidence>
<keyword evidence="10" id="KW-0812">Transmembrane</keyword>
<dbReference type="InterPro" id="IPR001128">
    <property type="entry name" value="Cyt_P450"/>
</dbReference>
<dbReference type="GeneID" id="20667567"/>
<evidence type="ECO:0000256" key="10">
    <source>
        <dbReference type="SAM" id="Phobius"/>
    </source>
</evidence>
<dbReference type="AlphaFoldDB" id="W4KEE0"/>